<accession>A0ABR9YYZ6</accession>
<evidence type="ECO:0000313" key="2">
    <source>
        <dbReference type="Proteomes" id="UP000662701"/>
    </source>
</evidence>
<reference evidence="1" key="1">
    <citation type="submission" date="2020-04" db="EMBL/GenBank/DDBJ databases">
        <authorList>
            <person name="Sombolestani A."/>
        </authorList>
    </citation>
    <scope>NUCLEOTIDE SEQUENCE</scope>
    <source>
        <strain evidence="1">LMG 1745</strain>
    </source>
</reference>
<keyword evidence="2" id="KW-1185">Reference proteome</keyword>
<reference evidence="1" key="2">
    <citation type="submission" date="2020-11" db="EMBL/GenBank/DDBJ databases">
        <title>Description of novel Gluconobacter species.</title>
        <authorList>
            <person name="Cleenwerck I."/>
            <person name="Cnockaert M."/>
            <person name="Borremans W."/>
            <person name="Wieme A.D."/>
            <person name="De Vuyst L."/>
            <person name="Vandamme P."/>
        </authorList>
    </citation>
    <scope>NUCLEOTIDE SEQUENCE</scope>
    <source>
        <strain evidence="1">LMG 1745</strain>
    </source>
</reference>
<protein>
    <submittedName>
        <fullName evidence="1">Uncharacterized protein</fullName>
    </submittedName>
</protein>
<dbReference type="EMBL" id="JABCQH010000031">
    <property type="protein sequence ID" value="MBF0889786.1"/>
    <property type="molecule type" value="Genomic_DNA"/>
</dbReference>
<organism evidence="1 2">
    <name type="scientific">Gluconobacter cadivus</name>
    <dbReference type="NCBI Taxonomy" id="2728101"/>
    <lineage>
        <taxon>Bacteria</taxon>
        <taxon>Pseudomonadati</taxon>
        <taxon>Pseudomonadota</taxon>
        <taxon>Alphaproteobacteria</taxon>
        <taxon>Acetobacterales</taxon>
        <taxon>Acetobacteraceae</taxon>
        <taxon>Gluconobacter</taxon>
    </lineage>
</organism>
<gene>
    <name evidence="1" type="ORF">HKD19_14780</name>
</gene>
<dbReference type="Proteomes" id="UP000662701">
    <property type="component" value="Unassembled WGS sequence"/>
</dbReference>
<sequence length="167" mass="18925">MTQSERVCRSSGNAGCCSSTGRASTIGLTKSLDEMLKAKSFGTARIDFDSDQSELFSTLDPTSSDWSIKRFTIIKAHVEILIGDTKPISVKGDVTFFFRRGRIDWDNGASEWFYSEIEIVKDNPKYGSQDLYDFIWFTFALFRGKPDHNGIREVDPIEIIERRLFGA</sequence>
<name>A0ABR9YYZ6_9PROT</name>
<comment type="caution">
    <text evidence="1">The sequence shown here is derived from an EMBL/GenBank/DDBJ whole genome shotgun (WGS) entry which is preliminary data.</text>
</comment>
<evidence type="ECO:0000313" key="1">
    <source>
        <dbReference type="EMBL" id="MBF0889786.1"/>
    </source>
</evidence>
<proteinExistence type="predicted"/>